<dbReference type="SUPFAM" id="SSF53335">
    <property type="entry name" value="S-adenosyl-L-methionine-dependent methyltransferases"/>
    <property type="match status" value="1"/>
</dbReference>
<dbReference type="PANTHER" id="PTHR43861:SF6">
    <property type="entry name" value="METHYLTRANSFERASE TYPE 11"/>
    <property type="match status" value="1"/>
</dbReference>
<name>A0A1G2DDA7_9BACT</name>
<evidence type="ECO:0000313" key="2">
    <source>
        <dbReference type="Proteomes" id="UP000178636"/>
    </source>
</evidence>
<accession>A0A1G2DDA7</accession>
<dbReference type="AlphaFoldDB" id="A0A1G2DDA7"/>
<protein>
    <recommendedName>
        <fullName evidence="3">Methyltransferase type 11 domain-containing protein</fullName>
    </recommendedName>
</protein>
<dbReference type="InterPro" id="IPR029063">
    <property type="entry name" value="SAM-dependent_MTases_sf"/>
</dbReference>
<dbReference type="CDD" id="cd02440">
    <property type="entry name" value="AdoMet_MTases"/>
    <property type="match status" value="1"/>
</dbReference>
<dbReference type="Gene3D" id="3.40.50.150">
    <property type="entry name" value="Vaccinia Virus protein VP39"/>
    <property type="match status" value="1"/>
</dbReference>
<sequence length="237" mass="26993">MEKHAFQLLHDAEHSWWYRGRSFVVGRILGRYLRERRTEKILDLGAGFGGMLPVLKKYGTVTAQEPDAEARERCRAQGYDDVAATEDPELLPKNSFSLICAFDVLEHTPDDGAFLRLIHGLLFDDGSLVLTVPAWQWLWSEHDVLHHHYRRYSRKQLVHLLESAGFRVCYASYWNMLFFFPMAFVRLLGRSGEGALSLSRPLNALLFAVVLVESLVVPHLSLPLGTGIVVFAEKRGK</sequence>
<proteinExistence type="predicted"/>
<reference evidence="1 2" key="1">
    <citation type="journal article" date="2016" name="Nat. Commun.">
        <title>Thousands of microbial genomes shed light on interconnected biogeochemical processes in an aquifer system.</title>
        <authorList>
            <person name="Anantharaman K."/>
            <person name="Brown C.T."/>
            <person name="Hug L.A."/>
            <person name="Sharon I."/>
            <person name="Castelle C.J."/>
            <person name="Probst A.J."/>
            <person name="Thomas B.C."/>
            <person name="Singh A."/>
            <person name="Wilkins M.J."/>
            <person name="Karaoz U."/>
            <person name="Brodie E.L."/>
            <person name="Williams K.H."/>
            <person name="Hubbard S.S."/>
            <person name="Banfield J.F."/>
        </authorList>
    </citation>
    <scope>NUCLEOTIDE SEQUENCE [LARGE SCALE GENOMIC DNA]</scope>
</reference>
<evidence type="ECO:0000313" key="1">
    <source>
        <dbReference type="EMBL" id="OGZ11614.1"/>
    </source>
</evidence>
<dbReference type="PANTHER" id="PTHR43861">
    <property type="entry name" value="TRANS-ACONITATE 2-METHYLTRANSFERASE-RELATED"/>
    <property type="match status" value="1"/>
</dbReference>
<dbReference type="Pfam" id="PF13489">
    <property type="entry name" value="Methyltransf_23"/>
    <property type="match status" value="1"/>
</dbReference>
<dbReference type="EMBL" id="MHLO01000031">
    <property type="protein sequence ID" value="OGZ11614.1"/>
    <property type="molecule type" value="Genomic_DNA"/>
</dbReference>
<evidence type="ECO:0008006" key="3">
    <source>
        <dbReference type="Google" id="ProtNLM"/>
    </source>
</evidence>
<gene>
    <name evidence="1" type="ORF">A3C93_04345</name>
</gene>
<comment type="caution">
    <text evidence="1">The sequence shown here is derived from an EMBL/GenBank/DDBJ whole genome shotgun (WGS) entry which is preliminary data.</text>
</comment>
<organism evidence="1 2">
    <name type="scientific">Candidatus Lloydbacteria bacterium RIFCSPHIGHO2_02_FULL_54_17</name>
    <dbReference type="NCBI Taxonomy" id="1798664"/>
    <lineage>
        <taxon>Bacteria</taxon>
        <taxon>Candidatus Lloydiibacteriota</taxon>
    </lineage>
</organism>
<dbReference type="Proteomes" id="UP000178636">
    <property type="component" value="Unassembled WGS sequence"/>
</dbReference>
<dbReference type="STRING" id="1798664.A3C93_04345"/>